<accession>A0ABT8TXR0</accession>
<gene>
    <name evidence="1" type="ORF">QWJ41_21015</name>
</gene>
<comment type="caution">
    <text evidence="1">The sequence shown here is derived from an EMBL/GenBank/DDBJ whole genome shotgun (WGS) entry which is preliminary data.</text>
</comment>
<evidence type="ECO:0000313" key="2">
    <source>
        <dbReference type="Proteomes" id="UP001168363"/>
    </source>
</evidence>
<dbReference type="EMBL" id="JAULSC010000195">
    <property type="protein sequence ID" value="MDO3398205.1"/>
    <property type="molecule type" value="Genomic_DNA"/>
</dbReference>
<dbReference type="RefSeq" id="WP_302710429.1">
    <property type="nucleotide sequence ID" value="NZ_JAULSC010000195.1"/>
</dbReference>
<organism evidence="1 2">
    <name type="scientific">Nocardioides cremeus</name>
    <dbReference type="NCBI Taxonomy" id="3058044"/>
    <lineage>
        <taxon>Bacteria</taxon>
        <taxon>Bacillati</taxon>
        <taxon>Actinomycetota</taxon>
        <taxon>Actinomycetes</taxon>
        <taxon>Propionibacteriales</taxon>
        <taxon>Nocardioidaceae</taxon>
        <taxon>Nocardioides</taxon>
    </lineage>
</organism>
<keyword evidence="2" id="KW-1185">Reference proteome</keyword>
<name>A0ABT8TXR0_9ACTN</name>
<proteinExistence type="predicted"/>
<protein>
    <submittedName>
        <fullName evidence="1">Uncharacterized protein</fullName>
    </submittedName>
</protein>
<reference evidence="1" key="1">
    <citation type="submission" date="2023-06" db="EMBL/GenBank/DDBJ databases">
        <title>Genome sequence of Nocardioides sp. SOB44.</title>
        <authorList>
            <person name="Zhang G."/>
        </authorList>
    </citation>
    <scope>NUCLEOTIDE SEQUENCE</scope>
    <source>
        <strain evidence="1">SOB44</strain>
    </source>
</reference>
<evidence type="ECO:0000313" key="1">
    <source>
        <dbReference type="EMBL" id="MDO3398205.1"/>
    </source>
</evidence>
<sequence>TMYDAVGGFKLGGGGTTNMCRDILAEYRGNRIFSKVVNAIKQTKDSKMVVIACADGSSYNGLFALSHLTAWATSSLSHH</sequence>
<dbReference type="Proteomes" id="UP001168363">
    <property type="component" value="Unassembled WGS sequence"/>
</dbReference>
<feature type="non-terminal residue" evidence="1">
    <location>
        <position position="1"/>
    </location>
</feature>